<feature type="region of interest" description="Disordered" evidence="11">
    <location>
        <begin position="1372"/>
        <end position="1411"/>
    </location>
</feature>
<dbReference type="SUPFAM" id="SSF55785">
    <property type="entry name" value="PYP-like sensor domain (PAS domain)"/>
    <property type="match status" value="2"/>
</dbReference>
<dbReference type="InterPro" id="IPR011598">
    <property type="entry name" value="bHLH_dom"/>
</dbReference>
<dbReference type="Pfam" id="PF08447">
    <property type="entry name" value="PAS_3"/>
    <property type="match status" value="1"/>
</dbReference>
<evidence type="ECO:0000259" key="12">
    <source>
        <dbReference type="PROSITE" id="PS50112"/>
    </source>
</evidence>
<keyword evidence="2" id="KW-0677">Repeat</keyword>
<evidence type="ECO:0000256" key="10">
    <source>
        <dbReference type="SAM" id="Coils"/>
    </source>
</evidence>
<feature type="compositionally biased region" description="Basic and acidic residues" evidence="11">
    <location>
        <begin position="1126"/>
        <end position="1139"/>
    </location>
</feature>
<evidence type="ECO:0000313" key="14">
    <source>
        <dbReference type="EMBL" id="CAK1552317.1"/>
    </source>
</evidence>
<comment type="caution">
    <text evidence="14">The sequence shown here is derived from an EMBL/GenBank/DDBJ whole genome shotgun (WGS) entry which is preliminary data.</text>
</comment>
<dbReference type="GO" id="GO:0005634">
    <property type="term" value="C:nucleus"/>
    <property type="evidence" value="ECO:0007669"/>
    <property type="project" value="UniProtKB-SubCell"/>
</dbReference>
<evidence type="ECO:0000256" key="7">
    <source>
        <dbReference type="ARBA" id="ARBA00023163"/>
    </source>
</evidence>
<dbReference type="GO" id="GO:0071456">
    <property type="term" value="P:cellular response to hypoxia"/>
    <property type="evidence" value="ECO:0007669"/>
    <property type="project" value="TreeGrafter"/>
</dbReference>
<feature type="compositionally biased region" description="Polar residues" evidence="11">
    <location>
        <begin position="1372"/>
        <end position="1385"/>
    </location>
</feature>
<gene>
    <name evidence="14" type="ORF">LNINA_LOCUS11367</name>
</gene>
<evidence type="ECO:0000256" key="3">
    <source>
        <dbReference type="ARBA" id="ARBA00022843"/>
    </source>
</evidence>
<keyword evidence="9" id="KW-0379">Hydroxylation</keyword>
<dbReference type="Pfam" id="PF23171">
    <property type="entry name" value="bHLH_HIF1A"/>
    <property type="match status" value="1"/>
</dbReference>
<dbReference type="FunFam" id="3.30.450.20:FF:000015">
    <property type="entry name" value="Hypoxia-inducible factor 1-alpha isoform 1"/>
    <property type="match status" value="1"/>
</dbReference>
<reference evidence="14 15" key="1">
    <citation type="submission" date="2023-11" db="EMBL/GenBank/DDBJ databases">
        <authorList>
            <person name="Okamura Y."/>
        </authorList>
    </citation>
    <scope>NUCLEOTIDE SEQUENCE [LARGE SCALE GENOMIC DNA]</scope>
</reference>
<dbReference type="SMART" id="SM00086">
    <property type="entry name" value="PAC"/>
    <property type="match status" value="1"/>
</dbReference>
<feature type="domain" description="PAS" evidence="12">
    <location>
        <begin position="212"/>
        <end position="268"/>
    </location>
</feature>
<accession>A0AAV1JUK3</accession>
<keyword evidence="5" id="KW-0238">DNA-binding</keyword>
<evidence type="ECO:0000313" key="15">
    <source>
        <dbReference type="Proteomes" id="UP001497472"/>
    </source>
</evidence>
<evidence type="ECO:0000256" key="4">
    <source>
        <dbReference type="ARBA" id="ARBA00023015"/>
    </source>
</evidence>
<feature type="coiled-coil region" evidence="10">
    <location>
        <begin position="1291"/>
        <end position="1318"/>
    </location>
</feature>
<dbReference type="InterPro" id="IPR035965">
    <property type="entry name" value="PAS-like_dom_sf"/>
</dbReference>
<evidence type="ECO:0000256" key="5">
    <source>
        <dbReference type="ARBA" id="ARBA00023125"/>
    </source>
</evidence>
<feature type="domain" description="PAS" evidence="12">
    <location>
        <begin position="362"/>
        <end position="413"/>
    </location>
</feature>
<feature type="region of interest" description="Disordered" evidence="11">
    <location>
        <begin position="638"/>
        <end position="657"/>
    </location>
</feature>
<comment type="subcellular location">
    <subcellularLocation>
        <location evidence="1">Nucleus</location>
    </subcellularLocation>
</comment>
<dbReference type="InterPro" id="IPR001610">
    <property type="entry name" value="PAC"/>
</dbReference>
<feature type="compositionally biased region" description="Polar residues" evidence="11">
    <location>
        <begin position="1082"/>
        <end position="1106"/>
    </location>
</feature>
<dbReference type="Proteomes" id="UP001497472">
    <property type="component" value="Unassembled WGS sequence"/>
</dbReference>
<keyword evidence="7" id="KW-0804">Transcription</keyword>
<keyword evidence="10" id="KW-0175">Coiled coil</keyword>
<keyword evidence="4" id="KW-0805">Transcription regulation</keyword>
<dbReference type="GO" id="GO:0045944">
    <property type="term" value="P:positive regulation of transcription by RNA polymerase II"/>
    <property type="evidence" value="ECO:0007669"/>
    <property type="project" value="UniProtKB-ARBA"/>
</dbReference>
<dbReference type="InterPro" id="IPR036638">
    <property type="entry name" value="HLH_DNA-bd_sf"/>
</dbReference>
<name>A0AAV1JUK3_9NEOP</name>
<feature type="compositionally biased region" description="Polar residues" evidence="11">
    <location>
        <begin position="963"/>
        <end position="973"/>
    </location>
</feature>
<evidence type="ECO:0000256" key="9">
    <source>
        <dbReference type="ARBA" id="ARBA00023278"/>
    </source>
</evidence>
<protein>
    <recommendedName>
        <fullName evidence="16">Hypoxia-inducible factor 1-alpha</fullName>
    </recommendedName>
</protein>
<evidence type="ECO:0000256" key="2">
    <source>
        <dbReference type="ARBA" id="ARBA00022737"/>
    </source>
</evidence>
<dbReference type="GO" id="GO:0046983">
    <property type="term" value="F:protein dimerization activity"/>
    <property type="evidence" value="ECO:0007669"/>
    <property type="project" value="InterPro"/>
</dbReference>
<evidence type="ECO:0000256" key="1">
    <source>
        <dbReference type="ARBA" id="ARBA00004123"/>
    </source>
</evidence>
<keyword evidence="6" id="KW-0010">Activator</keyword>
<evidence type="ECO:0000256" key="8">
    <source>
        <dbReference type="ARBA" id="ARBA00023242"/>
    </source>
</evidence>
<dbReference type="GO" id="GO:0000981">
    <property type="term" value="F:DNA-binding transcription factor activity, RNA polymerase II-specific"/>
    <property type="evidence" value="ECO:0007669"/>
    <property type="project" value="TreeGrafter"/>
</dbReference>
<dbReference type="Gene3D" id="4.10.280.10">
    <property type="entry name" value="Helix-loop-helix DNA-binding domain"/>
    <property type="match status" value="1"/>
</dbReference>
<dbReference type="Pfam" id="PF00989">
    <property type="entry name" value="PAS"/>
    <property type="match status" value="1"/>
</dbReference>
<dbReference type="CDD" id="cd00130">
    <property type="entry name" value="PAS"/>
    <property type="match status" value="2"/>
</dbReference>
<dbReference type="PANTHER" id="PTHR23043">
    <property type="entry name" value="HYPOXIA-INDUCIBLE FACTOR 1 ALPHA"/>
    <property type="match status" value="1"/>
</dbReference>
<sequence length="1411" mass="157134">MLVAGEPLPHYPVPGAYDEVAWAQQGPMQCQWTPISNACDFNACNVIGDFSTQCYNNYVREPRVQYYCPPIPNVPCVQQCYPNKQFLQALPCRQTQQWDYNSMCYNVDGEPCQFTNVVDLEDFMNSEKRKEKSRVAARCRRTKEMQIFAELTAALPAKKEEVEQLDKASVMRLAISYLRVRDVVSMLPADTDTKAMESPKGLEEVQSELSYMKALDGFVLVLSQQGDIVYCSENIAEHLGVSQMEIMGQSVFEFSHPCDHDEIREALRASNVGRRDLLLRLKCTITSKGRNVHLKSASYKVIHLTGHMLTEEKAAENNNDEENSEVKKSNKDGALVAVGRPIPHPSNIEIPLDSKTFLTKHSLDMKFTYTDDGLMDTLGFEAGDLNGRSLYDYHHAADSASLAHQFKSLFSKGQCETGQYRFLAKSGGYAWVQTQATVITDKQQKPVSVVCVNYVISGIECKDEVFAAHQVQHTDLKPVEAPTPARIASAPANGAIVAAIIPKEERPIPVTELIFAPREEEMNKGYLTFSQIEGHTSEWNSKRNSLVLKDEPEDLTHLAPTAGDACIPLENSPFDMFDEFILNDNYTSLLGDDLTSGSPVDSLIADSLLSSPERQENESTGEQSSLLTELSLDAYDSARSDNDIDDGNSPFIPTTDDLPVLEPAVMWGALPDSVRQARPQPSETQTSAPALQRLLAAPPTGPPPQDLITNIYSDQGLIPSRSISSWDTGVKRVLTQEEEPRAKRAKRSPSPAPTVPTTQSSSSVLMNLLEIQQAQATQHKLPNYRLILNPQLPQSPLRNIPIPVINIIQAPNKQMRANTPCDPMSPLSLNVNQIYSLPSSPNYSPAISPVQKDNSLSSFSTPQSLSPASNYQMYSPGNRLVSPTGILQGYDPYLSVKMQPSPGFPMQCNDLLDSKLTLASTDFWPEADVIQGTSELLTAFDDVKGFDFAVLYQFFASMASTPKQVNGNASPSNGPLGKRKKSKGKSSYLSKWLDKHHIPETNPVDGYDLRPNLSVPICSQFSPCYEPNRYMFGSNEPTSLPSFPTYYSPIMHHCPEYRMHDNKSIQVQRPRLRRRKNKAEELSSTPADVANQNYMQPKNFSDSQDFASLPPIVTSTGDTNSNSDQLNDKDDGSNARRYSDPCMRGLPDVADHRPTNGEVDSEYESSSDLSGSQVGSRLLSYLLDQISSLKVVNERLNKELLDTRVELERLQHQDPFYPKGAANIGAGGGQYSPGYLTELVREIRDATRIREEAMYARLRSLVLERNDSGSASTSSETKIAERNFEEIKASLRASEADKRCMMDRINKLEDELRLLRVSNCVEPDNRMVNGNAEEADCDRLRMRRELTDMRKAKQTAEDYAHKLERLVTQLRSKSNGMQLNGPDSLSSEHDEMRPRRTSANSTFMCGPVTDL</sequence>
<dbReference type="PANTHER" id="PTHR23043:SF17">
    <property type="entry name" value="PROTEIN SIMILAR"/>
    <property type="match status" value="1"/>
</dbReference>
<dbReference type="InterPro" id="IPR013767">
    <property type="entry name" value="PAS_fold"/>
</dbReference>
<dbReference type="SMART" id="SM00091">
    <property type="entry name" value="PAS"/>
    <property type="match status" value="2"/>
</dbReference>
<evidence type="ECO:0008006" key="16">
    <source>
        <dbReference type="Google" id="ProtNLM"/>
    </source>
</evidence>
<keyword evidence="8" id="KW-0539">Nucleus</keyword>
<organism evidence="14 15">
    <name type="scientific">Leptosia nina</name>
    <dbReference type="NCBI Taxonomy" id="320188"/>
    <lineage>
        <taxon>Eukaryota</taxon>
        <taxon>Metazoa</taxon>
        <taxon>Ecdysozoa</taxon>
        <taxon>Arthropoda</taxon>
        <taxon>Hexapoda</taxon>
        <taxon>Insecta</taxon>
        <taxon>Pterygota</taxon>
        <taxon>Neoptera</taxon>
        <taxon>Endopterygota</taxon>
        <taxon>Lepidoptera</taxon>
        <taxon>Glossata</taxon>
        <taxon>Ditrysia</taxon>
        <taxon>Papilionoidea</taxon>
        <taxon>Pieridae</taxon>
        <taxon>Pierinae</taxon>
        <taxon>Leptosia</taxon>
    </lineage>
</organism>
<evidence type="ECO:0000259" key="13">
    <source>
        <dbReference type="PROSITE" id="PS50888"/>
    </source>
</evidence>
<dbReference type="SMART" id="SM00353">
    <property type="entry name" value="HLH"/>
    <property type="match status" value="1"/>
</dbReference>
<dbReference type="SUPFAM" id="SSF47459">
    <property type="entry name" value="HLH, helix-loop-helix DNA-binding domain"/>
    <property type="match status" value="1"/>
</dbReference>
<dbReference type="Gene3D" id="3.30.450.20">
    <property type="entry name" value="PAS domain"/>
    <property type="match status" value="3"/>
</dbReference>
<feature type="domain" description="BHLH" evidence="13">
    <location>
        <begin position="128"/>
        <end position="181"/>
    </location>
</feature>
<dbReference type="InterPro" id="IPR013655">
    <property type="entry name" value="PAS_fold_3"/>
</dbReference>
<dbReference type="PROSITE" id="PS50112">
    <property type="entry name" value="PAS"/>
    <property type="match status" value="2"/>
</dbReference>
<dbReference type="PROSITE" id="PS50888">
    <property type="entry name" value="BHLH"/>
    <property type="match status" value="1"/>
</dbReference>
<evidence type="ECO:0000256" key="11">
    <source>
        <dbReference type="SAM" id="MobiDB-lite"/>
    </source>
</evidence>
<dbReference type="InterPro" id="IPR000014">
    <property type="entry name" value="PAS"/>
</dbReference>
<dbReference type="EMBL" id="CAVLEF010000140">
    <property type="protein sequence ID" value="CAK1552317.1"/>
    <property type="molecule type" value="Genomic_DNA"/>
</dbReference>
<keyword evidence="3" id="KW-0832">Ubl conjugation</keyword>
<dbReference type="GO" id="GO:0000977">
    <property type="term" value="F:RNA polymerase II transcription regulatory region sequence-specific DNA binding"/>
    <property type="evidence" value="ECO:0007669"/>
    <property type="project" value="TreeGrafter"/>
</dbReference>
<feature type="region of interest" description="Disordered" evidence="11">
    <location>
        <begin position="735"/>
        <end position="761"/>
    </location>
</feature>
<proteinExistence type="predicted"/>
<feature type="compositionally biased region" description="Polar residues" evidence="11">
    <location>
        <begin position="1113"/>
        <end position="1125"/>
    </location>
</feature>
<keyword evidence="15" id="KW-1185">Reference proteome</keyword>
<feature type="region of interest" description="Disordered" evidence="11">
    <location>
        <begin position="963"/>
        <end position="983"/>
    </location>
</feature>
<evidence type="ECO:0000256" key="6">
    <source>
        <dbReference type="ARBA" id="ARBA00023159"/>
    </source>
</evidence>
<feature type="region of interest" description="Disordered" evidence="11">
    <location>
        <begin position="1065"/>
        <end position="1171"/>
    </location>
</feature>